<dbReference type="EMBL" id="CP071060">
    <property type="protein sequence ID" value="QSI76737.1"/>
    <property type="molecule type" value="Genomic_DNA"/>
</dbReference>
<feature type="domain" description="Glycoside hydrolase family 31 TIM barrel" evidence="5">
    <location>
        <begin position="231"/>
        <end position="519"/>
    </location>
</feature>
<gene>
    <name evidence="7" type="ORF">JY500_20125</name>
</gene>
<proteinExistence type="inferred from homology"/>
<dbReference type="SUPFAM" id="SSF51445">
    <property type="entry name" value="(Trans)glycosidases"/>
    <property type="match status" value="1"/>
</dbReference>
<dbReference type="CDD" id="cd06592">
    <property type="entry name" value="GH31_NET37"/>
    <property type="match status" value="1"/>
</dbReference>
<sequence length="615" mass="66566">MTGNPPLDAVTLRPHGPHAALYRYGSVLADLSASGTTQRIELVEAGDTRTHAAAVLAVPEGGSWRLHLPAGATLSIEIPAHAHWYGQGSFVRQVFPLDRMSLAPSPLMSWDNGPAGHGCIQEALWLTSSGIAVQSEVLSEALHAGINPMGDAAAGDAGRGWVSVFEADGVRPTLSADPTARRLVLHATQPTSLRLICAGDLPGAYREALGVFGHPKAIPAEPLLAAPIWTTWAKYKADINAERVLEFAHAIRAHAYPGATLEIDDRWQAAYGATEFDPQRFPDAAGLVATLQELGFATTLWITPFLADGAANTAEAQALGHVVRHADGSPYRVRWWQGEACLLDLTSPAARDWWAAKLKALQVATGIAGYKFDAGEANFLPADAVTHTPIERSEYSRLWADFAAEHFPYGEARCGWRGQRNAILYRQWDKFSTWGEDNGLASVVTQALALGLVGYPFVLPDMVGGNAYGNTVSPELMIRWTQACAPMLAIQFSIPPWELGEAVDAICRRYADLHVALAPRRLAAARQATVDGTPPIRPMIWTAPDRAEAAAIADQYLLGDDLLVAPVLVEGQTARDIWLPPGRWRDYWSEAEFAGGWLRAYPAPLEVLPMFLRLA</sequence>
<dbReference type="PANTHER" id="PTHR43053">
    <property type="entry name" value="GLYCOSIDASE FAMILY 31"/>
    <property type="match status" value="1"/>
</dbReference>
<evidence type="ECO:0000256" key="4">
    <source>
        <dbReference type="RuleBase" id="RU361185"/>
    </source>
</evidence>
<dbReference type="InterPro" id="IPR017853">
    <property type="entry name" value="GH"/>
</dbReference>
<reference evidence="7 8" key="1">
    <citation type="submission" date="2021-02" db="EMBL/GenBank/DDBJ databases">
        <title>Niveibacterium changnyeongensis HC41.</title>
        <authorList>
            <person name="Kang M."/>
        </authorList>
    </citation>
    <scope>NUCLEOTIDE SEQUENCE [LARGE SCALE GENOMIC DNA]</scope>
    <source>
        <strain evidence="7 8">HC41</strain>
    </source>
</reference>
<evidence type="ECO:0000313" key="8">
    <source>
        <dbReference type="Proteomes" id="UP000663570"/>
    </source>
</evidence>
<dbReference type="InterPro" id="IPR048395">
    <property type="entry name" value="Glyco_hydro_31_C"/>
</dbReference>
<keyword evidence="3 4" id="KW-0326">Glycosidase</keyword>
<dbReference type="Proteomes" id="UP000663570">
    <property type="component" value="Chromosome"/>
</dbReference>
<dbReference type="Pfam" id="PF01055">
    <property type="entry name" value="Glyco_hydro_31_2nd"/>
    <property type="match status" value="1"/>
</dbReference>
<evidence type="ECO:0000259" key="5">
    <source>
        <dbReference type="Pfam" id="PF01055"/>
    </source>
</evidence>
<dbReference type="Gene3D" id="2.60.40.1180">
    <property type="entry name" value="Golgi alpha-mannosidase II"/>
    <property type="match status" value="1"/>
</dbReference>
<evidence type="ECO:0000256" key="3">
    <source>
        <dbReference type="ARBA" id="ARBA00023295"/>
    </source>
</evidence>
<evidence type="ECO:0000256" key="2">
    <source>
        <dbReference type="ARBA" id="ARBA00022801"/>
    </source>
</evidence>
<evidence type="ECO:0008006" key="9">
    <source>
        <dbReference type="Google" id="ProtNLM"/>
    </source>
</evidence>
<dbReference type="InterPro" id="IPR050985">
    <property type="entry name" value="Alpha-glycosidase_related"/>
</dbReference>
<dbReference type="Pfam" id="PF21365">
    <property type="entry name" value="Glyco_hydro_31_3rd"/>
    <property type="match status" value="1"/>
</dbReference>
<dbReference type="InterPro" id="IPR013780">
    <property type="entry name" value="Glyco_hydro_b"/>
</dbReference>
<name>A0ABX7M4R7_9RHOO</name>
<dbReference type="InterPro" id="IPR000322">
    <property type="entry name" value="Glyco_hydro_31_TIM"/>
</dbReference>
<dbReference type="SUPFAM" id="SSF51011">
    <property type="entry name" value="Glycosyl hydrolase domain"/>
    <property type="match status" value="1"/>
</dbReference>
<dbReference type="PANTHER" id="PTHR43053:SF4">
    <property type="entry name" value="MYOGENESIS-REGULATING GLYCOSIDASE"/>
    <property type="match status" value="1"/>
</dbReference>
<feature type="domain" description="Glycosyl hydrolase family 31 C-terminal" evidence="6">
    <location>
        <begin position="532"/>
        <end position="613"/>
    </location>
</feature>
<evidence type="ECO:0000256" key="1">
    <source>
        <dbReference type="ARBA" id="ARBA00007806"/>
    </source>
</evidence>
<evidence type="ECO:0000259" key="6">
    <source>
        <dbReference type="Pfam" id="PF21365"/>
    </source>
</evidence>
<comment type="similarity">
    <text evidence="1 4">Belongs to the glycosyl hydrolase 31 family.</text>
</comment>
<dbReference type="Gene3D" id="3.20.20.80">
    <property type="entry name" value="Glycosidases"/>
    <property type="match status" value="1"/>
</dbReference>
<evidence type="ECO:0000313" key="7">
    <source>
        <dbReference type="EMBL" id="QSI76737.1"/>
    </source>
</evidence>
<keyword evidence="8" id="KW-1185">Reference proteome</keyword>
<organism evidence="7 8">
    <name type="scientific">Niveibacterium microcysteis</name>
    <dbReference type="NCBI Taxonomy" id="2811415"/>
    <lineage>
        <taxon>Bacteria</taxon>
        <taxon>Pseudomonadati</taxon>
        <taxon>Pseudomonadota</taxon>
        <taxon>Betaproteobacteria</taxon>
        <taxon>Rhodocyclales</taxon>
        <taxon>Rhodocyclaceae</taxon>
        <taxon>Niveibacterium</taxon>
    </lineage>
</organism>
<protein>
    <recommendedName>
        <fullName evidence="9">Glycoside hydrolase</fullName>
    </recommendedName>
</protein>
<accession>A0ABX7M4R7</accession>
<keyword evidence="2 4" id="KW-0378">Hydrolase</keyword>
<dbReference type="RefSeq" id="WP_206254359.1">
    <property type="nucleotide sequence ID" value="NZ_CP071060.1"/>
</dbReference>